<gene>
    <name evidence="2" type="ORF">AYBTSS11_LOCUS11591</name>
</gene>
<sequence>MARTTNIPSRKSIHWRQYGRGRGKKKRRNEKGGRKNEGGLGIYPLLVGGGREGPVLLGSTSRVLFRYAFFIEDPNILT</sequence>
<protein>
    <submittedName>
        <fullName evidence="2">Uncharacterized protein</fullName>
    </submittedName>
</protein>
<feature type="compositionally biased region" description="Basic residues" evidence="1">
    <location>
        <begin position="11"/>
        <end position="29"/>
    </location>
</feature>
<evidence type="ECO:0000313" key="2">
    <source>
        <dbReference type="EMBL" id="CAJ1943865.1"/>
    </source>
</evidence>
<dbReference type="Proteomes" id="UP001189624">
    <property type="component" value="Chromosome 3"/>
</dbReference>
<evidence type="ECO:0000256" key="1">
    <source>
        <dbReference type="SAM" id="MobiDB-lite"/>
    </source>
</evidence>
<reference evidence="2" key="1">
    <citation type="submission" date="2023-10" db="EMBL/GenBank/DDBJ databases">
        <authorList>
            <person name="Domelevo Entfellner J.-B."/>
        </authorList>
    </citation>
    <scope>NUCLEOTIDE SEQUENCE</scope>
</reference>
<organism evidence="2 3">
    <name type="scientific">Sphenostylis stenocarpa</name>
    <dbReference type="NCBI Taxonomy" id="92480"/>
    <lineage>
        <taxon>Eukaryota</taxon>
        <taxon>Viridiplantae</taxon>
        <taxon>Streptophyta</taxon>
        <taxon>Embryophyta</taxon>
        <taxon>Tracheophyta</taxon>
        <taxon>Spermatophyta</taxon>
        <taxon>Magnoliopsida</taxon>
        <taxon>eudicotyledons</taxon>
        <taxon>Gunneridae</taxon>
        <taxon>Pentapetalae</taxon>
        <taxon>rosids</taxon>
        <taxon>fabids</taxon>
        <taxon>Fabales</taxon>
        <taxon>Fabaceae</taxon>
        <taxon>Papilionoideae</taxon>
        <taxon>50 kb inversion clade</taxon>
        <taxon>NPAAA clade</taxon>
        <taxon>indigoferoid/millettioid clade</taxon>
        <taxon>Phaseoleae</taxon>
        <taxon>Sphenostylis</taxon>
    </lineage>
</organism>
<evidence type="ECO:0000313" key="3">
    <source>
        <dbReference type="Proteomes" id="UP001189624"/>
    </source>
</evidence>
<feature type="region of interest" description="Disordered" evidence="1">
    <location>
        <begin position="1"/>
        <end position="38"/>
    </location>
</feature>
<proteinExistence type="predicted"/>
<name>A0AA86S9E3_9FABA</name>
<dbReference type="EMBL" id="OY731400">
    <property type="protein sequence ID" value="CAJ1943865.1"/>
    <property type="molecule type" value="Genomic_DNA"/>
</dbReference>
<accession>A0AA86S9E3</accession>
<keyword evidence="3" id="KW-1185">Reference proteome</keyword>
<dbReference type="Gramene" id="rna-AYBTSS11_LOCUS11591">
    <property type="protein sequence ID" value="CAJ1943865.1"/>
    <property type="gene ID" value="gene-AYBTSS11_LOCUS11591"/>
</dbReference>
<dbReference type="AlphaFoldDB" id="A0AA86S9E3"/>